<feature type="transmembrane region" description="Helical" evidence="6">
    <location>
        <begin position="136"/>
        <end position="159"/>
    </location>
</feature>
<name>A0A4R3KQW5_9FIRM</name>
<dbReference type="AlphaFoldDB" id="A0A4R3KQW5"/>
<dbReference type="CDD" id="cd18540">
    <property type="entry name" value="ABC_6TM_exporter_like"/>
    <property type="match status" value="1"/>
</dbReference>
<gene>
    <name evidence="8" type="ORF">EDD65_11413</name>
</gene>
<dbReference type="InterPro" id="IPR039421">
    <property type="entry name" value="Type_1_exporter"/>
</dbReference>
<dbReference type="EMBL" id="SMAE01000014">
    <property type="protein sequence ID" value="TCS86619.1"/>
    <property type="molecule type" value="Genomic_DNA"/>
</dbReference>
<evidence type="ECO:0000256" key="1">
    <source>
        <dbReference type="ARBA" id="ARBA00004651"/>
    </source>
</evidence>
<evidence type="ECO:0000256" key="6">
    <source>
        <dbReference type="SAM" id="Phobius"/>
    </source>
</evidence>
<dbReference type="RefSeq" id="WP_158280062.1">
    <property type="nucleotide sequence ID" value="NZ_CP068564.1"/>
</dbReference>
<comment type="subcellular location">
    <subcellularLocation>
        <location evidence="1">Cell membrane</location>
        <topology evidence="1">Multi-pass membrane protein</topology>
    </subcellularLocation>
</comment>
<reference evidence="8 9" key="1">
    <citation type="submission" date="2019-03" db="EMBL/GenBank/DDBJ databases">
        <title>Genomic Encyclopedia of Type Strains, Phase IV (KMG-IV): sequencing the most valuable type-strain genomes for metagenomic binning, comparative biology and taxonomic classification.</title>
        <authorList>
            <person name="Goeker M."/>
        </authorList>
    </citation>
    <scope>NUCLEOTIDE SEQUENCE [LARGE SCALE GENOMIC DNA]</scope>
    <source>
        <strain evidence="8 9">DSM 26752</strain>
    </source>
</reference>
<evidence type="ECO:0000259" key="7">
    <source>
        <dbReference type="PROSITE" id="PS50929"/>
    </source>
</evidence>
<dbReference type="Pfam" id="PF00664">
    <property type="entry name" value="ABC_membrane"/>
    <property type="match status" value="1"/>
</dbReference>
<keyword evidence="4 6" id="KW-0472">Membrane</keyword>
<proteinExistence type="predicted"/>
<sequence>MENEKIDITIWRNFLELVKNHKRDFILLAIIMVFVGALDSVFPLFTKYAIDNFIVEENLIGLNKFIKLFFIIIAFQGINVYLFLAMGGKVETNVSYDIRKKGFEKLQILPLSYYDEKAVGWLMARMTSDINGISETLSWGIVDFAWGLAMMLAVVIAMFRLNAKLALIALTVVPPLAIASAYFQNKILKAQREVRNVNSKITAAYNEDISGAMTTKTLVREEINLEEFKEITEEMKKKSVRATIVSSLYFPIILVLGSIGTALVLNSGGKDVIQGTISYGTMAAFIAYTAQFFEPVRQLAVVFAEIQGAQASAERVFSLNK</sequence>
<evidence type="ECO:0000256" key="4">
    <source>
        <dbReference type="ARBA" id="ARBA00023136"/>
    </source>
</evidence>
<accession>A0A4R3KQW5</accession>
<dbReference type="PROSITE" id="PS50929">
    <property type="entry name" value="ABC_TM1F"/>
    <property type="match status" value="1"/>
</dbReference>
<evidence type="ECO:0000313" key="8">
    <source>
        <dbReference type="EMBL" id="TCS86619.1"/>
    </source>
</evidence>
<comment type="caution">
    <text evidence="8">The sequence shown here is derived from an EMBL/GenBank/DDBJ whole genome shotgun (WGS) entry which is preliminary data.</text>
</comment>
<feature type="transmembrane region" description="Helical" evidence="6">
    <location>
        <begin position="65"/>
        <end position="84"/>
    </location>
</feature>
<evidence type="ECO:0000256" key="5">
    <source>
        <dbReference type="SAM" id="Coils"/>
    </source>
</evidence>
<feature type="transmembrane region" description="Helical" evidence="6">
    <location>
        <begin position="244"/>
        <end position="266"/>
    </location>
</feature>
<protein>
    <submittedName>
        <fullName evidence="8">ABC transporter transmembrane protein</fullName>
    </submittedName>
</protein>
<evidence type="ECO:0000313" key="9">
    <source>
        <dbReference type="Proteomes" id="UP000294567"/>
    </source>
</evidence>
<keyword evidence="5" id="KW-0175">Coiled coil</keyword>
<keyword evidence="3 6" id="KW-1133">Transmembrane helix</keyword>
<feature type="domain" description="ABC transmembrane type-1" evidence="7">
    <location>
        <begin position="26"/>
        <end position="308"/>
    </location>
</feature>
<organism evidence="8 9">
    <name type="scientific">Keratinibaculum paraultunense</name>
    <dbReference type="NCBI Taxonomy" id="1278232"/>
    <lineage>
        <taxon>Bacteria</taxon>
        <taxon>Bacillati</taxon>
        <taxon>Bacillota</taxon>
        <taxon>Tissierellia</taxon>
        <taxon>Tissierellales</taxon>
        <taxon>Tepidimicrobiaceae</taxon>
        <taxon>Keratinibaculum</taxon>
    </lineage>
</organism>
<feature type="transmembrane region" description="Helical" evidence="6">
    <location>
        <begin position="165"/>
        <end position="183"/>
    </location>
</feature>
<dbReference type="GO" id="GO:0015421">
    <property type="term" value="F:ABC-type oligopeptide transporter activity"/>
    <property type="evidence" value="ECO:0007669"/>
    <property type="project" value="TreeGrafter"/>
</dbReference>
<feature type="transmembrane region" description="Helical" evidence="6">
    <location>
        <begin position="25"/>
        <end position="45"/>
    </location>
</feature>
<dbReference type="InterPro" id="IPR011527">
    <property type="entry name" value="ABC1_TM_dom"/>
</dbReference>
<dbReference type="PANTHER" id="PTHR43394">
    <property type="entry name" value="ATP-DEPENDENT PERMEASE MDL1, MITOCHONDRIAL"/>
    <property type="match status" value="1"/>
</dbReference>
<dbReference type="GO" id="GO:0005886">
    <property type="term" value="C:plasma membrane"/>
    <property type="evidence" value="ECO:0007669"/>
    <property type="project" value="UniProtKB-SubCell"/>
</dbReference>
<dbReference type="Gene3D" id="1.20.1560.10">
    <property type="entry name" value="ABC transporter type 1, transmembrane domain"/>
    <property type="match status" value="1"/>
</dbReference>
<evidence type="ECO:0000256" key="2">
    <source>
        <dbReference type="ARBA" id="ARBA00022692"/>
    </source>
</evidence>
<evidence type="ECO:0000256" key="3">
    <source>
        <dbReference type="ARBA" id="ARBA00022989"/>
    </source>
</evidence>
<dbReference type="InterPro" id="IPR036640">
    <property type="entry name" value="ABC1_TM_sf"/>
</dbReference>
<dbReference type="OrthoDB" id="9762778at2"/>
<feature type="transmembrane region" description="Helical" evidence="6">
    <location>
        <begin position="272"/>
        <end position="290"/>
    </location>
</feature>
<dbReference type="SUPFAM" id="SSF90123">
    <property type="entry name" value="ABC transporter transmembrane region"/>
    <property type="match status" value="1"/>
</dbReference>
<keyword evidence="2 6" id="KW-0812">Transmembrane</keyword>
<dbReference type="GO" id="GO:0005524">
    <property type="term" value="F:ATP binding"/>
    <property type="evidence" value="ECO:0007669"/>
    <property type="project" value="InterPro"/>
</dbReference>
<feature type="coiled-coil region" evidence="5">
    <location>
        <begin position="187"/>
        <end position="238"/>
    </location>
</feature>
<keyword evidence="9" id="KW-1185">Reference proteome</keyword>
<dbReference type="PANTHER" id="PTHR43394:SF1">
    <property type="entry name" value="ATP-BINDING CASSETTE SUB-FAMILY B MEMBER 10, MITOCHONDRIAL"/>
    <property type="match status" value="1"/>
</dbReference>
<dbReference type="Proteomes" id="UP000294567">
    <property type="component" value="Unassembled WGS sequence"/>
</dbReference>